<sequence length="107" mass="11824">MLLPEEQNQALERAEGARREGSARNQSPLPVATPRAAAASVSPADRNLQAMRLQAHEQLRDLGIEPPRFLGHRERTRARAQQGQQPQADLPGRGKSKKCKVIDLTLD</sequence>
<dbReference type="EMBL" id="JAQQWM010000002">
    <property type="protein sequence ID" value="KAK8077996.1"/>
    <property type="molecule type" value="Genomic_DNA"/>
</dbReference>
<feature type="compositionally biased region" description="Basic and acidic residues" evidence="1">
    <location>
        <begin position="12"/>
        <end position="22"/>
    </location>
</feature>
<feature type="region of interest" description="Disordered" evidence="1">
    <location>
        <begin position="62"/>
        <end position="107"/>
    </location>
</feature>
<protein>
    <submittedName>
        <fullName evidence="2">Uncharacterized protein</fullName>
    </submittedName>
</protein>
<name>A0ABR1W3E7_9PEZI</name>
<evidence type="ECO:0000313" key="3">
    <source>
        <dbReference type="Proteomes" id="UP001446871"/>
    </source>
</evidence>
<dbReference type="Proteomes" id="UP001446871">
    <property type="component" value="Unassembled WGS sequence"/>
</dbReference>
<proteinExistence type="predicted"/>
<accession>A0ABR1W3E7</accession>
<keyword evidence="3" id="KW-1185">Reference proteome</keyword>
<feature type="region of interest" description="Disordered" evidence="1">
    <location>
        <begin position="1"/>
        <end position="47"/>
    </location>
</feature>
<reference evidence="2 3" key="1">
    <citation type="submission" date="2023-01" db="EMBL/GenBank/DDBJ databases">
        <title>Analysis of 21 Apiospora genomes using comparative genomics revels a genus with tremendous synthesis potential of carbohydrate active enzymes and secondary metabolites.</title>
        <authorList>
            <person name="Sorensen T."/>
        </authorList>
    </citation>
    <scope>NUCLEOTIDE SEQUENCE [LARGE SCALE GENOMIC DNA]</scope>
    <source>
        <strain evidence="2 3">CBS 83171</strain>
    </source>
</reference>
<evidence type="ECO:0000256" key="1">
    <source>
        <dbReference type="SAM" id="MobiDB-lite"/>
    </source>
</evidence>
<feature type="compositionally biased region" description="Low complexity" evidence="1">
    <location>
        <begin position="79"/>
        <end position="88"/>
    </location>
</feature>
<gene>
    <name evidence="2" type="ORF">PG996_004166</name>
</gene>
<evidence type="ECO:0000313" key="2">
    <source>
        <dbReference type="EMBL" id="KAK8077996.1"/>
    </source>
</evidence>
<organism evidence="2 3">
    <name type="scientific">Apiospora saccharicola</name>
    <dbReference type="NCBI Taxonomy" id="335842"/>
    <lineage>
        <taxon>Eukaryota</taxon>
        <taxon>Fungi</taxon>
        <taxon>Dikarya</taxon>
        <taxon>Ascomycota</taxon>
        <taxon>Pezizomycotina</taxon>
        <taxon>Sordariomycetes</taxon>
        <taxon>Xylariomycetidae</taxon>
        <taxon>Amphisphaeriales</taxon>
        <taxon>Apiosporaceae</taxon>
        <taxon>Apiospora</taxon>
    </lineage>
</organism>
<comment type="caution">
    <text evidence="2">The sequence shown here is derived from an EMBL/GenBank/DDBJ whole genome shotgun (WGS) entry which is preliminary data.</text>
</comment>